<protein>
    <submittedName>
        <fullName evidence="2">UvrD-like helicase family protein</fullName>
    </submittedName>
</protein>
<dbReference type="Gene3D" id="3.40.50.300">
    <property type="entry name" value="P-loop containing nucleotide triphosphate hydrolases"/>
    <property type="match status" value="2"/>
</dbReference>
<keyword evidence="2" id="KW-0547">Nucleotide-binding</keyword>
<keyword evidence="2" id="KW-0378">Hydrolase</keyword>
<dbReference type="Pfam" id="PF14493">
    <property type="entry name" value="HTH_40"/>
    <property type="match status" value="1"/>
</dbReference>
<dbReference type="FunFam" id="3.40.50.300:FF:001498">
    <property type="entry name" value="ATP-dependent DNA helicase"/>
    <property type="match status" value="1"/>
</dbReference>
<dbReference type="GO" id="GO:0003676">
    <property type="term" value="F:nucleic acid binding"/>
    <property type="evidence" value="ECO:0007669"/>
    <property type="project" value="InterPro"/>
</dbReference>
<dbReference type="GO" id="GO:0003678">
    <property type="term" value="F:DNA helicase activity"/>
    <property type="evidence" value="ECO:0007669"/>
    <property type="project" value="InterPro"/>
</dbReference>
<feature type="domain" description="HRDC" evidence="1">
    <location>
        <begin position="636"/>
        <end position="716"/>
    </location>
</feature>
<dbReference type="SUPFAM" id="SSF47819">
    <property type="entry name" value="HRDC-like"/>
    <property type="match status" value="1"/>
</dbReference>
<dbReference type="InterPro" id="IPR027417">
    <property type="entry name" value="P-loop_NTPase"/>
</dbReference>
<evidence type="ECO:0000313" key="2">
    <source>
        <dbReference type="EMBL" id="TCN70692.1"/>
    </source>
</evidence>
<dbReference type="InterPro" id="IPR010285">
    <property type="entry name" value="DNA_helicase_pif1-like_DEAD"/>
</dbReference>
<dbReference type="InterPro" id="IPR002121">
    <property type="entry name" value="HRDC_dom"/>
</dbReference>
<evidence type="ECO:0000313" key="3">
    <source>
        <dbReference type="Proteomes" id="UP000294830"/>
    </source>
</evidence>
<dbReference type="EMBL" id="SLWB01000003">
    <property type="protein sequence ID" value="TCN70692.1"/>
    <property type="molecule type" value="Genomic_DNA"/>
</dbReference>
<dbReference type="PANTHER" id="PTHR47642">
    <property type="entry name" value="ATP-DEPENDENT DNA HELICASE"/>
    <property type="match status" value="1"/>
</dbReference>
<dbReference type="RefSeq" id="WP_131838548.1">
    <property type="nucleotide sequence ID" value="NZ_SLWB01000003.1"/>
</dbReference>
<proteinExistence type="predicted"/>
<dbReference type="InterPro" id="IPR051055">
    <property type="entry name" value="PIF1_helicase"/>
</dbReference>
<dbReference type="GO" id="GO:0000166">
    <property type="term" value="F:nucleotide binding"/>
    <property type="evidence" value="ECO:0007669"/>
    <property type="project" value="InterPro"/>
</dbReference>
<dbReference type="Gene3D" id="1.10.10.1390">
    <property type="entry name" value="ATP-dependent DNA helicase RecQ"/>
    <property type="match status" value="1"/>
</dbReference>
<comment type="caution">
    <text evidence="2">The sequence shown here is derived from an EMBL/GenBank/DDBJ whole genome shotgun (WGS) entry which is preliminary data.</text>
</comment>
<sequence length="837" mass="94773">MKEEVNQPLNLAFEYVNFTSKNIFLTGKAGTGKTTFLHDLKKESVKRMIVVAPTGVAAINAGGVTIHSFFQLAFGPHIPKDSEVDRGIEIPVLADNLPSYQKFSKEKINIIRSLDLLVIDEISMVRSDLLDGIDEVLRRYRNRYKPFGGVQLLMIGDLQQLSPVVKEDEWSLLNKYYETPFFFSSRALRQTELVSIELKHIYRQSDAIFIDILNKVRENHIDEAALTELNKRYIPNLERRDGDDYITLTTHNSQAHSINDAQLSKIGKESFKYRATITGNFPEYSYPTEQELELKVGAQVMFVKNDSSPEKLFYNGKIGVVSDIDDDGIWVQCSDDDSPINVLLARWDNTKYCLDPATDAIVEEVVGSFEQYPLKLAWAITIHKSQGLTFEKVVVDAKAAFASGQVYVALSRCKTLEGLVLSSPISSNNIKTDSVVKSFSQKVEKNVPTLLHLEQGKRDYQKQLLLELFMFDSIIRSLNYCRKLSTEHSDAINEVLRTSILGIISRFKGEVLDVSDKFRNQLVSLVAQNEGDVENNDVIKERVNKGCAYFAEKINEIALKGIESLSIDIDNKAVNKSFTDSIRRVEDEIRIKLQCLGALQSGFKVKIYLESRAKASIDKGVGKVERKKTESKLLANVVNPELYLALKSWRESKAEELDVPIYMVFPQKTLYDLLLKLPTKMADLKSIKGFGDKRLKQFGPEIIDIIADYCEDNGLAYEKSYQIEYSERKEKKQKTAEKVDTKKVSLDLFKEGLTIERIASERGLAVSTVEGHLSHFLVAGELDIYQIINSNKVDKIVDYFENQADQGLLDAKIALGDDCSYGEIRMVKAYLRSKYNL</sequence>
<dbReference type="PROSITE" id="PS50967">
    <property type="entry name" value="HRDC"/>
    <property type="match status" value="1"/>
</dbReference>
<dbReference type="Gene3D" id="1.10.150.80">
    <property type="entry name" value="HRDC domain"/>
    <property type="match status" value="1"/>
</dbReference>
<dbReference type="CDD" id="cd18809">
    <property type="entry name" value="SF1_C_RecD"/>
    <property type="match status" value="1"/>
</dbReference>
<dbReference type="SMART" id="SM00382">
    <property type="entry name" value="AAA"/>
    <property type="match status" value="1"/>
</dbReference>
<dbReference type="PANTHER" id="PTHR47642:SF7">
    <property type="entry name" value="ATP-DEPENDENT DNA HELICASE PIF1"/>
    <property type="match status" value="1"/>
</dbReference>
<keyword evidence="2" id="KW-0067">ATP-binding</keyword>
<dbReference type="Pfam" id="PF00570">
    <property type="entry name" value="HRDC"/>
    <property type="match status" value="1"/>
</dbReference>
<dbReference type="InterPro" id="IPR029491">
    <property type="entry name" value="Helicase_HTH"/>
</dbReference>
<keyword evidence="3" id="KW-1185">Reference proteome</keyword>
<dbReference type="Gene3D" id="2.30.30.940">
    <property type="match status" value="1"/>
</dbReference>
<evidence type="ECO:0000259" key="1">
    <source>
        <dbReference type="PROSITE" id="PS50967"/>
    </source>
</evidence>
<dbReference type="OrthoDB" id="9763659at2"/>
<gene>
    <name evidence="2" type="ORF">CLV25_103216</name>
</gene>
<dbReference type="GO" id="GO:0006281">
    <property type="term" value="P:DNA repair"/>
    <property type="evidence" value="ECO:0007669"/>
    <property type="project" value="InterPro"/>
</dbReference>
<dbReference type="AlphaFoldDB" id="A0A4R2ETA4"/>
<keyword evidence="2" id="KW-0347">Helicase</keyword>
<dbReference type="GO" id="GO:0000723">
    <property type="term" value="P:telomere maintenance"/>
    <property type="evidence" value="ECO:0007669"/>
    <property type="project" value="InterPro"/>
</dbReference>
<reference evidence="2 3" key="1">
    <citation type="submission" date="2019-03" db="EMBL/GenBank/DDBJ databases">
        <title>Genomic Encyclopedia of Archaeal and Bacterial Type Strains, Phase II (KMG-II): from individual species to whole genera.</title>
        <authorList>
            <person name="Goeker M."/>
        </authorList>
    </citation>
    <scope>NUCLEOTIDE SEQUENCE [LARGE SCALE GENOMIC DNA]</scope>
    <source>
        <strain evidence="2 3">RL-C</strain>
    </source>
</reference>
<dbReference type="SUPFAM" id="SSF52540">
    <property type="entry name" value="P-loop containing nucleoside triphosphate hydrolases"/>
    <property type="match status" value="2"/>
</dbReference>
<name>A0A4R2ETA4_9BACT</name>
<organism evidence="2 3">
    <name type="scientific">Acetobacteroides hydrogenigenes</name>
    <dbReference type="NCBI Taxonomy" id="979970"/>
    <lineage>
        <taxon>Bacteria</taxon>
        <taxon>Pseudomonadati</taxon>
        <taxon>Bacteroidota</taxon>
        <taxon>Bacteroidia</taxon>
        <taxon>Bacteroidales</taxon>
        <taxon>Rikenellaceae</taxon>
        <taxon>Acetobacteroides</taxon>
    </lineage>
</organism>
<dbReference type="InterPro" id="IPR044876">
    <property type="entry name" value="HRDC_dom_sf"/>
</dbReference>
<dbReference type="SMART" id="SM00341">
    <property type="entry name" value="HRDC"/>
    <property type="match status" value="1"/>
</dbReference>
<dbReference type="Pfam" id="PF05970">
    <property type="entry name" value="PIF1"/>
    <property type="match status" value="1"/>
</dbReference>
<dbReference type="InterPro" id="IPR010997">
    <property type="entry name" value="HRDC-like_sf"/>
</dbReference>
<accession>A0A4R2ETA4</accession>
<dbReference type="InterPro" id="IPR003593">
    <property type="entry name" value="AAA+_ATPase"/>
</dbReference>
<dbReference type="Proteomes" id="UP000294830">
    <property type="component" value="Unassembled WGS sequence"/>
</dbReference>